<evidence type="ECO:0000256" key="1">
    <source>
        <dbReference type="SAM" id="Coils"/>
    </source>
</evidence>
<keyword evidence="1" id="KW-0175">Coiled coil</keyword>
<keyword evidence="2" id="KW-1133">Transmembrane helix</keyword>
<name>A0A3A8EIV2_9GAMM</name>
<reference evidence="3 4" key="1">
    <citation type="submission" date="2018-09" db="EMBL/GenBank/DDBJ databases">
        <title>The draft genome of Acinetobacter spp. strains.</title>
        <authorList>
            <person name="Qin J."/>
            <person name="Feng Y."/>
            <person name="Zong Z."/>
        </authorList>
    </citation>
    <scope>NUCLEOTIDE SEQUENCE [LARGE SCALE GENOMIC DNA]</scope>
    <source>
        <strain evidence="3 4">WCHAc060096</strain>
    </source>
</reference>
<keyword evidence="2" id="KW-0472">Membrane</keyword>
<evidence type="ECO:0000256" key="2">
    <source>
        <dbReference type="SAM" id="Phobius"/>
    </source>
</evidence>
<protein>
    <recommendedName>
        <fullName evidence="5">Lysis protein</fullName>
    </recommendedName>
</protein>
<dbReference type="Pfam" id="PF03245">
    <property type="entry name" value="Phage_lysis"/>
    <property type="match status" value="1"/>
</dbReference>
<dbReference type="GO" id="GO:0044659">
    <property type="term" value="P:viral release from host cell by cytolysis"/>
    <property type="evidence" value="ECO:0007669"/>
    <property type="project" value="InterPro"/>
</dbReference>
<evidence type="ECO:0000313" key="4">
    <source>
        <dbReference type="Proteomes" id="UP000269001"/>
    </source>
</evidence>
<dbReference type="EMBL" id="RAXU01000010">
    <property type="protein sequence ID" value="RKG33406.1"/>
    <property type="molecule type" value="Genomic_DNA"/>
</dbReference>
<organism evidence="3 4">
    <name type="scientific">Acinetobacter guerrae</name>
    <dbReference type="NCBI Taxonomy" id="1843371"/>
    <lineage>
        <taxon>Bacteria</taxon>
        <taxon>Pseudomonadati</taxon>
        <taxon>Pseudomonadota</taxon>
        <taxon>Gammaproteobacteria</taxon>
        <taxon>Moraxellales</taxon>
        <taxon>Moraxellaceae</taxon>
        <taxon>Acinetobacter</taxon>
    </lineage>
</organism>
<keyword evidence="2" id="KW-0812">Transmembrane</keyword>
<dbReference type="AlphaFoldDB" id="A0A3A8EIV2"/>
<feature type="coiled-coil region" evidence="1">
    <location>
        <begin position="36"/>
        <end position="63"/>
    </location>
</feature>
<dbReference type="Proteomes" id="UP000269001">
    <property type="component" value="Unassembled WGS sequence"/>
</dbReference>
<proteinExistence type="predicted"/>
<accession>A0A3A8EIV2</accession>
<evidence type="ECO:0008006" key="5">
    <source>
        <dbReference type="Google" id="ProtNLM"/>
    </source>
</evidence>
<dbReference type="InterPro" id="IPR004929">
    <property type="entry name" value="I-spanin"/>
</dbReference>
<evidence type="ECO:0000313" key="3">
    <source>
        <dbReference type="EMBL" id="RKG33406.1"/>
    </source>
</evidence>
<gene>
    <name evidence="3" type="ORF">D7V21_09535</name>
</gene>
<comment type="caution">
    <text evidence="3">The sequence shown here is derived from an EMBL/GenBank/DDBJ whole genome shotgun (WGS) entry which is preliminary data.</text>
</comment>
<feature type="transmembrane region" description="Helical" evidence="2">
    <location>
        <begin position="6"/>
        <end position="31"/>
    </location>
</feature>
<sequence length="173" mass="19376">MDHQGWFLMNLKLIGAITAICFTLFLVWCGYDYGYNKAKSEQISSYQQQIKQLETKLKTAVDNERTAYAKQEQISAKYLDKIKEIKHNETLLIDQYRAGTISLRDSLKPKECPDVSTVASTTSNSDADTTGGLLDTDVELLVRFAAKADAVAEQLATAQQIIREDRELCNGSN</sequence>
<keyword evidence="4" id="KW-1185">Reference proteome</keyword>